<comment type="subcellular location">
    <subcellularLocation>
        <location evidence="1">Membrane</location>
        <topology evidence="1">Multi-pass membrane protein</topology>
    </subcellularLocation>
</comment>
<dbReference type="PANTHER" id="PTHR16950">
    <property type="entry name" value="ZINC TRANSPORTER SLC39A7 HISTIDINE-RICH MEMBRANE PROTEIN KE4"/>
    <property type="match status" value="1"/>
</dbReference>
<evidence type="ECO:0000256" key="4">
    <source>
        <dbReference type="ARBA" id="ARBA00023136"/>
    </source>
</evidence>
<name>A0A0D1BXR9_CLOBO</name>
<dbReference type="GO" id="GO:0046873">
    <property type="term" value="F:metal ion transmembrane transporter activity"/>
    <property type="evidence" value="ECO:0007669"/>
    <property type="project" value="InterPro"/>
</dbReference>
<dbReference type="PATRIC" id="fig|1379739.3.peg.443"/>
<keyword evidence="2 5" id="KW-0812">Transmembrane</keyword>
<keyword evidence="3 5" id="KW-1133">Transmembrane helix</keyword>
<proteinExistence type="predicted"/>
<comment type="caution">
    <text evidence="6">The sequence shown here is derived from an EMBL/GenBank/DDBJ whole genome shotgun (WGS) entry which is preliminary data.</text>
</comment>
<feature type="transmembrane region" description="Helical" evidence="5">
    <location>
        <begin position="60"/>
        <end position="83"/>
    </location>
</feature>
<dbReference type="PANTHER" id="PTHR16950:SF16">
    <property type="entry name" value="ZINC TRANSPORTER ZIP13"/>
    <property type="match status" value="1"/>
</dbReference>
<feature type="transmembrane region" description="Helical" evidence="5">
    <location>
        <begin position="188"/>
        <end position="209"/>
    </location>
</feature>
<sequence length="239" mass="25933">MSKLLFIIVIGTIISLSGTMIGAIIGISLKDPSEKLLCKFMGFSAGLMLSIVIFDLIPEALNTWDCFGVSIFLVLGILIVYFIDKNTNSIDINMHKKVAFMTALGLILHNFPEGILMGVGFQAGNRLGLKMALIISIHDIPEGIAVATPLIASNEKKSKTLFYVFLTAIPTLFGVFLGSYIANISKNFLSILLSLASGIMIYVVCAEMIPESRDLGDKVTSYFYMIVGIIAGLIIIKLL</sequence>
<evidence type="ECO:0000313" key="6">
    <source>
        <dbReference type="EMBL" id="KIS25135.1"/>
    </source>
</evidence>
<dbReference type="RefSeq" id="WP_080333472.1">
    <property type="nucleotide sequence ID" value="NZ_JXSU01000006.1"/>
</dbReference>
<dbReference type="Proteomes" id="UP000032250">
    <property type="component" value="Unassembled WGS sequence"/>
</dbReference>
<organism evidence="6 7">
    <name type="scientific">Clostridium botulinum B2 450</name>
    <dbReference type="NCBI Taxonomy" id="1379739"/>
    <lineage>
        <taxon>Bacteria</taxon>
        <taxon>Bacillati</taxon>
        <taxon>Bacillota</taxon>
        <taxon>Clostridia</taxon>
        <taxon>Eubacteriales</taxon>
        <taxon>Clostridiaceae</taxon>
        <taxon>Clostridium</taxon>
    </lineage>
</organism>
<dbReference type="AlphaFoldDB" id="A0A0D1BXR9"/>
<dbReference type="Pfam" id="PF02535">
    <property type="entry name" value="Zip"/>
    <property type="match status" value="1"/>
</dbReference>
<evidence type="ECO:0000256" key="1">
    <source>
        <dbReference type="ARBA" id="ARBA00004141"/>
    </source>
</evidence>
<dbReference type="OrthoDB" id="9787346at2"/>
<keyword evidence="4 5" id="KW-0472">Membrane</keyword>
<evidence type="ECO:0000256" key="3">
    <source>
        <dbReference type="ARBA" id="ARBA00022989"/>
    </source>
</evidence>
<gene>
    <name evidence="6" type="ORF">N495_00720</name>
</gene>
<feature type="transmembrane region" description="Helical" evidence="5">
    <location>
        <begin position="221"/>
        <end position="238"/>
    </location>
</feature>
<dbReference type="HOGENOM" id="CLU_015114_1_3_9"/>
<accession>A0A0D1BXR9</accession>
<protein>
    <submittedName>
        <fullName evidence="6">Zinc transporter</fullName>
    </submittedName>
</protein>
<evidence type="ECO:0000256" key="5">
    <source>
        <dbReference type="SAM" id="Phobius"/>
    </source>
</evidence>
<dbReference type="InterPro" id="IPR003689">
    <property type="entry name" value="ZIP"/>
</dbReference>
<evidence type="ECO:0000256" key="2">
    <source>
        <dbReference type="ARBA" id="ARBA00022692"/>
    </source>
</evidence>
<reference evidence="6 7" key="1">
    <citation type="submission" date="2014-06" db="EMBL/GenBank/DDBJ databases">
        <title>Genome characterization of distinct group I Clostridium botulinum lineages.</title>
        <authorList>
            <person name="Giordani F."/>
            <person name="Anselmo A."/>
            <person name="Fillo S."/>
            <person name="Palozzi A.M."/>
            <person name="Fortunato A."/>
            <person name="Gentile B."/>
            <person name="Ciammaruconi A."/>
            <person name="Anniballi F."/>
            <person name="De Medici D."/>
            <person name="Lista F."/>
        </authorList>
    </citation>
    <scope>NUCLEOTIDE SEQUENCE [LARGE SCALE GENOMIC DNA]</scope>
    <source>
        <strain evidence="6 7">B2 450</strain>
    </source>
</reference>
<dbReference type="GO" id="GO:0016020">
    <property type="term" value="C:membrane"/>
    <property type="evidence" value="ECO:0007669"/>
    <property type="project" value="UniProtKB-SubCell"/>
</dbReference>
<feature type="transmembrane region" description="Helical" evidence="5">
    <location>
        <begin position="6"/>
        <end position="29"/>
    </location>
</feature>
<feature type="transmembrane region" description="Helical" evidence="5">
    <location>
        <begin position="161"/>
        <end position="182"/>
    </location>
</feature>
<evidence type="ECO:0000313" key="7">
    <source>
        <dbReference type="Proteomes" id="UP000032250"/>
    </source>
</evidence>
<feature type="transmembrane region" description="Helical" evidence="5">
    <location>
        <begin position="36"/>
        <end position="54"/>
    </location>
</feature>
<dbReference type="EMBL" id="JXSU01000006">
    <property type="protein sequence ID" value="KIS25135.1"/>
    <property type="molecule type" value="Genomic_DNA"/>
</dbReference>